<dbReference type="InterPro" id="IPR011089">
    <property type="entry name" value="GmrSD_C"/>
</dbReference>
<evidence type="ECO:0000259" key="1">
    <source>
        <dbReference type="Pfam" id="PF03235"/>
    </source>
</evidence>
<organism evidence="4 5">
    <name type="scientific">Streptococcus suis</name>
    <dbReference type="NCBI Taxonomy" id="1307"/>
    <lineage>
        <taxon>Bacteria</taxon>
        <taxon>Bacillati</taxon>
        <taxon>Bacillota</taxon>
        <taxon>Bacilli</taxon>
        <taxon>Lactobacillales</taxon>
        <taxon>Streptococcaceae</taxon>
        <taxon>Streptococcus</taxon>
    </lineage>
</organism>
<dbReference type="PANTHER" id="PTHR35149">
    <property type="entry name" value="SLL5132 PROTEIN"/>
    <property type="match status" value="1"/>
</dbReference>
<dbReference type="Pfam" id="PF07510">
    <property type="entry name" value="GmrSD_C"/>
    <property type="match status" value="1"/>
</dbReference>
<dbReference type="EMBL" id="FIIE01000017">
    <property type="protein sequence ID" value="CYV95449.1"/>
    <property type="molecule type" value="Genomic_DNA"/>
</dbReference>
<reference evidence="5 6" key="1">
    <citation type="submission" date="2016-02" db="EMBL/GenBank/DDBJ databases">
        <authorList>
            <consortium name="Pathogen Informatics"/>
        </authorList>
    </citation>
    <scope>NUCLEOTIDE SEQUENCE [LARGE SCALE GENOMIC DNA]</scope>
    <source>
        <strain evidence="3 6">LSS30</strain>
        <strain evidence="4 5">LSS80</strain>
    </source>
</reference>
<dbReference type="RefSeq" id="WP_044683657.1">
    <property type="nucleotide sequence ID" value="NZ_CECW01000101.1"/>
</dbReference>
<protein>
    <submittedName>
        <fullName evidence="4">Uncharacterized conserved protein</fullName>
    </submittedName>
</protein>
<feature type="domain" description="GmrSD restriction endonucleases N-terminal" evidence="1">
    <location>
        <begin position="11"/>
        <end position="239"/>
    </location>
</feature>
<dbReference type="Proteomes" id="UP000074664">
    <property type="component" value="Unassembled WGS sequence"/>
</dbReference>
<dbReference type="InterPro" id="IPR004919">
    <property type="entry name" value="GmrSD_N"/>
</dbReference>
<gene>
    <name evidence="3" type="ORF">ERS132392_02149</name>
    <name evidence="4" type="ORF">ERS132442_01816</name>
</gene>
<name>A0A116NCK0_STRSU</name>
<dbReference type="Proteomes" id="UP000070960">
    <property type="component" value="Unassembled WGS sequence"/>
</dbReference>
<dbReference type="AlphaFoldDB" id="A0A116NCK0"/>
<evidence type="ECO:0000313" key="6">
    <source>
        <dbReference type="Proteomes" id="UP000074664"/>
    </source>
</evidence>
<evidence type="ECO:0000313" key="3">
    <source>
        <dbReference type="EMBL" id="CYU88470.1"/>
    </source>
</evidence>
<evidence type="ECO:0000313" key="5">
    <source>
        <dbReference type="Proteomes" id="UP000070960"/>
    </source>
</evidence>
<dbReference type="PANTHER" id="PTHR35149:SF2">
    <property type="entry name" value="DUF262 DOMAIN-CONTAINING PROTEIN"/>
    <property type="match status" value="1"/>
</dbReference>
<dbReference type="Pfam" id="PF03235">
    <property type="entry name" value="GmrSD_N"/>
    <property type="match status" value="1"/>
</dbReference>
<proteinExistence type="predicted"/>
<feature type="domain" description="GmrSD restriction endonucleases C-terminal" evidence="2">
    <location>
        <begin position="442"/>
        <end position="566"/>
    </location>
</feature>
<evidence type="ECO:0000313" key="4">
    <source>
        <dbReference type="EMBL" id="CYV95449.1"/>
    </source>
</evidence>
<evidence type="ECO:0000259" key="2">
    <source>
        <dbReference type="Pfam" id="PF07510"/>
    </source>
</evidence>
<dbReference type="EMBL" id="FIGH01000013">
    <property type="protein sequence ID" value="CYU88470.1"/>
    <property type="molecule type" value="Genomic_DNA"/>
</dbReference>
<sequence>MKFVPEDIDVRRLLNSYPRFVIPPFQRDYSWDKNFYKKFIDDLITNIKNDSSVLNIDDYFIGTMVFTGQLTDNTLDVVDGQQRLTVITILLSAISQKFKEISEDSLVGATFNYIKSKDDYGESITRLTSASSFPYFDAYVQSLDKSHAPEVSNEEEETIKKTYDFFSDYLVEENLRKSFNIFNDIAYKDILIAIRDQILKSKLIAITTDEKESAYMIFEILNAKGKSLESIDLVKNIIFESFHNNENSMRDTAEKYWEEMKVALRDRRNGIGLATFYRHFWISKYKKVTNVKLYDSFKTEFKPKTSENYLAFIKELRDEAKSYSKIISPRLDDYSNRQEYIPLVQSLSEISQTFGNVQSRIVFLALLDVKSRNLIKLEQLIKAIKFVESFIFTYSILLKKQANMFESNFSKLAISLRKCKTKEEVHDVLENQLYTNFRKKVPKYDEFESAFLNLEYSAKRNISTNLATKYIIKRINQTKEDVPIFEQGMTIEHIMGEDLDKDYTLNIGNLILLTQKLNNEAGDSEYLIKRDTYKKAKNILVEELLEKYPDTFDKEMIKERAKELSEYCYNNIISVDLGL</sequence>
<accession>A0A116NCK0</accession>